<accession>G0AKC6</accession>
<reference evidence="4 5" key="5">
    <citation type="journal article" date="2011" name="ISME J.">
        <title>Dual transcriptional profiling of a bacterial/fungal confrontation: Collimonas fungivorans versus Aspergillus niger.</title>
        <authorList>
            <person name="Mela F."/>
            <person name="Fritsche K."/>
            <person name="de Boer W."/>
            <person name="van Veen J.A."/>
            <person name="de Graaff L.H."/>
            <person name="van den Berg M."/>
            <person name="Leveau J.H."/>
        </authorList>
    </citation>
    <scope>NUCLEOTIDE SEQUENCE [LARGE SCALE GENOMIC DNA]</scope>
    <source>
        <strain evidence="4 5">Ter331</strain>
    </source>
</reference>
<feature type="region of interest" description="Disordered" evidence="1">
    <location>
        <begin position="1"/>
        <end position="25"/>
    </location>
</feature>
<reference evidence="4 5" key="2">
    <citation type="journal article" date="2006" name="J. Microbiol. Methods">
        <title>Genomic flank-sequencing of plasposon insertion sites for rapid identification of functional genes.</title>
        <authorList>
            <person name="Leveau J.H."/>
            <person name="Gerards S."/>
            <person name="Fritsche K."/>
            <person name="Zondag G."/>
            <person name="van Veen J.A."/>
        </authorList>
    </citation>
    <scope>NUCLEOTIDE SEQUENCE [LARGE SCALE GENOMIC DNA]</scope>
    <source>
        <strain evidence="4 5">Ter331</strain>
    </source>
</reference>
<reference evidence="4 5" key="3">
    <citation type="journal article" date="2008" name="FEMS Microbiol. Ecol.">
        <title>Identification and characterization of genes underlying chitinolysis in Collimonas fungivorans Ter331.</title>
        <authorList>
            <person name="Fritsche K."/>
            <person name="de Boer W."/>
            <person name="Gerards S."/>
            <person name="van den Berg M."/>
            <person name="van Veen J.A."/>
            <person name="Leveau J.H."/>
        </authorList>
    </citation>
    <scope>NUCLEOTIDE SEQUENCE [LARGE SCALE GENOMIC DNA]</scope>
    <source>
        <strain evidence="4 5">Ter331</strain>
    </source>
</reference>
<dbReference type="KEGG" id="cfu:CFU_2226"/>
<dbReference type="HOGENOM" id="CLU_348429_0_0_4"/>
<protein>
    <recommendedName>
        <fullName evidence="3">Putative Flp pilus-assembly TadG-like N-terminal domain-containing protein</fullName>
    </recommendedName>
</protein>
<evidence type="ECO:0000256" key="1">
    <source>
        <dbReference type="SAM" id="MobiDB-lite"/>
    </source>
</evidence>
<dbReference type="InterPro" id="IPR028087">
    <property type="entry name" value="Tad_N"/>
</dbReference>
<reference evidence="4 5" key="1">
    <citation type="journal article" date="2004" name="Environ. Microbiol.">
        <title>Phylogeny-function analysis of (meta)genomic libraries: screening for expression of ribosomal RNA genes by large-insert library fluorescent in situ hybridization (LIL-FISH).</title>
        <authorList>
            <person name="Leveau J.H."/>
            <person name="Gerards S."/>
            <person name="de Boer W."/>
            <person name="van Veen J.A."/>
        </authorList>
    </citation>
    <scope>NUCLEOTIDE SEQUENCE [LARGE SCALE GENOMIC DNA]</scope>
    <source>
        <strain evidence="4 5">Ter331</strain>
    </source>
</reference>
<keyword evidence="2" id="KW-0472">Membrane</keyword>
<reference evidence="4 5" key="4">
    <citation type="journal article" date="2010" name="Environ. Microbiol.">
        <title>The bacterial genus Collimonas: mycophagy, weathering and other adaptive solutions to life in oligotrophic soil environments.</title>
        <authorList>
            <person name="Leveau J.H."/>
            <person name="Uroz S."/>
            <person name="de Boer W."/>
        </authorList>
    </citation>
    <scope>NUCLEOTIDE SEQUENCE [LARGE SCALE GENOMIC DNA]</scope>
    <source>
        <strain evidence="4 5">Ter331</strain>
    </source>
</reference>
<feature type="transmembrane region" description="Helical" evidence="2">
    <location>
        <begin position="32"/>
        <end position="52"/>
    </location>
</feature>
<feature type="region of interest" description="Disordered" evidence="1">
    <location>
        <begin position="547"/>
        <end position="575"/>
    </location>
</feature>
<feature type="compositionally biased region" description="Basic and acidic residues" evidence="1">
    <location>
        <begin position="1"/>
        <end position="14"/>
    </location>
</feature>
<dbReference type="Pfam" id="PF13400">
    <property type="entry name" value="Tad"/>
    <property type="match status" value="1"/>
</dbReference>
<proteinExistence type="predicted"/>
<evidence type="ECO:0000313" key="5">
    <source>
        <dbReference type="Proteomes" id="UP000008392"/>
    </source>
</evidence>
<dbReference type="AlphaFoldDB" id="G0AKC6"/>
<evidence type="ECO:0000259" key="3">
    <source>
        <dbReference type="Pfam" id="PF13400"/>
    </source>
</evidence>
<dbReference type="STRING" id="1005048.CFU_2226"/>
<evidence type="ECO:0000313" key="4">
    <source>
        <dbReference type="EMBL" id="AEK62053.1"/>
    </source>
</evidence>
<keyword evidence="2" id="KW-0812">Transmembrane</keyword>
<evidence type="ECO:0000256" key="2">
    <source>
        <dbReference type="SAM" id="Phobius"/>
    </source>
</evidence>
<keyword evidence="2" id="KW-1133">Transmembrane helix</keyword>
<feature type="compositionally biased region" description="Low complexity" evidence="1">
    <location>
        <begin position="548"/>
        <end position="560"/>
    </location>
</feature>
<gene>
    <name evidence="4" type="ordered locus">CFU_2226</name>
</gene>
<name>G0AKC6_COLFT</name>
<feature type="domain" description="Putative Flp pilus-assembly TadG-like N-terminal" evidence="3">
    <location>
        <begin position="31"/>
        <end position="70"/>
    </location>
</feature>
<reference evidence="5" key="6">
    <citation type="submission" date="2011-05" db="EMBL/GenBank/DDBJ databases">
        <title>Complete sequence of Collimonas fungivorans Ter331.</title>
        <authorList>
            <person name="Leveau J.H."/>
        </authorList>
    </citation>
    <scope>NUCLEOTIDE SEQUENCE [LARGE SCALE GENOMIC DNA]</scope>
    <source>
        <strain evidence="5">Ter331</strain>
    </source>
</reference>
<dbReference type="Proteomes" id="UP000008392">
    <property type="component" value="Chromosome"/>
</dbReference>
<dbReference type="EMBL" id="CP002745">
    <property type="protein sequence ID" value="AEK62053.1"/>
    <property type="molecule type" value="Genomic_DNA"/>
</dbReference>
<keyword evidence="5" id="KW-1185">Reference proteome</keyword>
<organism evidence="4 5">
    <name type="scientific">Collimonas fungivorans (strain Ter331)</name>
    <dbReference type="NCBI Taxonomy" id="1005048"/>
    <lineage>
        <taxon>Bacteria</taxon>
        <taxon>Pseudomonadati</taxon>
        <taxon>Pseudomonadota</taxon>
        <taxon>Betaproteobacteria</taxon>
        <taxon>Burkholderiales</taxon>
        <taxon>Oxalobacteraceae</taxon>
        <taxon>Collimonas</taxon>
    </lineage>
</organism>
<sequence>MISDRERIVKRASEQGRAGRSRTHGGWRQRGAVLPIAIFFFAVLCVGLFAVYNMAQVTSEKRQLVNAADAIAFSTANVAAEGLNYTAYTNRAMISNYQAVGQLTAMWSSVGMSDQYWKNNSTVLKGIAALTKFIPYIGSALSGVTNAISKFGDFWEKIVKGVRLTSQVLANAGTATVSLSNYAIFASQQLHLATTVSSMISMQNDLLAANAPQAEYIPQTIVYQIGKSMVDFGSMIKFHQPPRKFLGLNKMKEAGEKDNKDKIEFNLVHHLMMKEMFNFTSGSGGRRLFPNAVGLWAVDGCNLSAINGMLTGLETNGLEQIVPALKGNVAADVVGPVIEAFMNTVGVIVSPIMCLYERTGGTRMMQMQDGTYGWSNFDVIDINPHLFNIHIPLAGAVTMSKVGRQGVNANQEIPEDMKKFSDVVKADDAAKKAYWGEATGLDDCMYFTLPSGEIYAPRLGGKSGACASLAAGSAKKYYNRGVMNIARAAGNSAMKGQSATASATSTLNNAIVAPLEPALEAAGNSLNSSNSPGSVINMLNSSTSSVLGGSPAGMPASGSSLDAPSPGSGEPEVELATALAQQAANFQSLSNLGSNVAGSVSNVLGQGFTMGEEAAGDPLNNVNGFLKFLLNALGLGDLIDLINMRTSRGTETLFQRPGLGGVVAADMGLPAERFGFWEMRDANIGNYQIGDRAASNLFVASKEIQDNALKDLGPSFVVGLQETVGAMKSPLKAEGKFNLGRTPIKDYDTEIKQDYLQAMGKARVYYRAPVERWTSRMQVVSHANLMLPYWNARLEGLNYPEKLLFFTIN</sequence>